<comment type="caution">
    <text evidence="1">The sequence shown here is derived from an EMBL/GenBank/DDBJ whole genome shotgun (WGS) entry which is preliminary data.</text>
</comment>
<keyword evidence="2" id="KW-1185">Reference proteome</keyword>
<evidence type="ECO:0000313" key="2">
    <source>
        <dbReference type="Proteomes" id="UP001595075"/>
    </source>
</evidence>
<reference evidence="1 2" key="1">
    <citation type="journal article" date="2024" name="Commun. Biol.">
        <title>Comparative genomic analysis of thermophilic fungi reveals convergent evolutionary adaptations and gene losses.</title>
        <authorList>
            <person name="Steindorff A.S."/>
            <person name="Aguilar-Pontes M.V."/>
            <person name="Robinson A.J."/>
            <person name="Andreopoulos B."/>
            <person name="LaButti K."/>
            <person name="Kuo A."/>
            <person name="Mondo S."/>
            <person name="Riley R."/>
            <person name="Otillar R."/>
            <person name="Haridas S."/>
            <person name="Lipzen A."/>
            <person name="Grimwood J."/>
            <person name="Schmutz J."/>
            <person name="Clum A."/>
            <person name="Reid I.D."/>
            <person name="Moisan M.C."/>
            <person name="Butler G."/>
            <person name="Nguyen T.T.M."/>
            <person name="Dewar K."/>
            <person name="Conant G."/>
            <person name="Drula E."/>
            <person name="Henrissat B."/>
            <person name="Hansel C."/>
            <person name="Singer S."/>
            <person name="Hutchinson M.I."/>
            <person name="de Vries R.P."/>
            <person name="Natvig D.O."/>
            <person name="Powell A.J."/>
            <person name="Tsang A."/>
            <person name="Grigoriev I.V."/>
        </authorList>
    </citation>
    <scope>NUCLEOTIDE SEQUENCE [LARGE SCALE GENOMIC DNA]</scope>
    <source>
        <strain evidence="1 2">CBS 494.80</strain>
    </source>
</reference>
<dbReference type="EMBL" id="JAZHXI010000002">
    <property type="protein sequence ID" value="KAL2074443.1"/>
    <property type="molecule type" value="Genomic_DNA"/>
</dbReference>
<sequence>MARSMMTDMPGWGICVRIPFNSNNTSSLSEKLGACWVDLPDLTSTRDYLPTTLGFRDITASRERTKHDVWYGKDWVLDGKGCSSSHYILTLCMHAHNPRVFSDMDSGRVVRALKLLCSDEHEMLGF</sequence>
<accession>A0ABR4CX91</accession>
<proteinExistence type="predicted"/>
<name>A0ABR4CX91_9HELO</name>
<gene>
    <name evidence="1" type="ORF">VTL71DRAFT_8221</name>
</gene>
<evidence type="ECO:0000313" key="1">
    <source>
        <dbReference type="EMBL" id="KAL2074443.1"/>
    </source>
</evidence>
<dbReference type="Proteomes" id="UP001595075">
    <property type="component" value="Unassembled WGS sequence"/>
</dbReference>
<organism evidence="1 2">
    <name type="scientific">Oculimacula yallundae</name>
    <dbReference type="NCBI Taxonomy" id="86028"/>
    <lineage>
        <taxon>Eukaryota</taxon>
        <taxon>Fungi</taxon>
        <taxon>Dikarya</taxon>
        <taxon>Ascomycota</taxon>
        <taxon>Pezizomycotina</taxon>
        <taxon>Leotiomycetes</taxon>
        <taxon>Helotiales</taxon>
        <taxon>Ploettnerulaceae</taxon>
        <taxon>Oculimacula</taxon>
    </lineage>
</organism>
<protein>
    <submittedName>
        <fullName evidence="1">Uncharacterized protein</fullName>
    </submittedName>
</protein>